<evidence type="ECO:0000313" key="2">
    <source>
        <dbReference type="Proteomes" id="UP000230731"/>
    </source>
</evidence>
<protein>
    <submittedName>
        <fullName evidence="1">Uncharacterized protein</fullName>
    </submittedName>
</protein>
<proteinExistence type="predicted"/>
<comment type="caution">
    <text evidence="1">The sequence shown here is derived from an EMBL/GenBank/DDBJ whole genome shotgun (WGS) entry which is preliminary data.</text>
</comment>
<evidence type="ECO:0000313" key="1">
    <source>
        <dbReference type="EMBL" id="PIT98285.1"/>
    </source>
</evidence>
<reference evidence="2" key="1">
    <citation type="submission" date="2017-09" db="EMBL/GenBank/DDBJ databases">
        <title>Depth-based differentiation of microbial function through sediment-hosted aquifers and enrichment of novel symbionts in the deep terrestrial subsurface.</title>
        <authorList>
            <person name="Probst A.J."/>
            <person name="Ladd B."/>
            <person name="Jarett J.K."/>
            <person name="Geller-Mcgrath D.E."/>
            <person name="Sieber C.M.K."/>
            <person name="Emerson J.B."/>
            <person name="Anantharaman K."/>
            <person name="Thomas B.C."/>
            <person name="Malmstrom R."/>
            <person name="Stieglmeier M."/>
            <person name="Klingl A."/>
            <person name="Woyke T."/>
            <person name="Ryan C.M."/>
            <person name="Banfield J.F."/>
        </authorList>
    </citation>
    <scope>NUCLEOTIDE SEQUENCE [LARGE SCALE GENOMIC DNA]</scope>
</reference>
<gene>
    <name evidence="1" type="ORF">COT71_01535</name>
</gene>
<name>A0A2M6WZV3_9BACT</name>
<dbReference type="AlphaFoldDB" id="A0A2M6WZV3"/>
<dbReference type="Proteomes" id="UP000230731">
    <property type="component" value="Unassembled WGS sequence"/>
</dbReference>
<dbReference type="EMBL" id="PEZP01000018">
    <property type="protein sequence ID" value="PIT98285.1"/>
    <property type="molecule type" value="Genomic_DNA"/>
</dbReference>
<accession>A0A2M6WZV3</accession>
<sequence>MTYADLIARLQGIGLERIERDDRLLDVYPNEQRDKGNELWECEPNFSLDKRGQGESGGKIYLLRISEPYNIQRLELFAVSIDDIVRALTLYETHHLDKHLLLTAARRPTVEWIEAVEKLFKQTK</sequence>
<organism evidence="1 2">
    <name type="scientific">Candidatus Andersenbacteria bacterium CG10_big_fil_rev_8_21_14_0_10_54_11</name>
    <dbReference type="NCBI Taxonomy" id="1974485"/>
    <lineage>
        <taxon>Bacteria</taxon>
        <taxon>Candidatus Anderseniibacteriota</taxon>
    </lineage>
</organism>